<dbReference type="GO" id="GO:0000049">
    <property type="term" value="F:tRNA binding"/>
    <property type="evidence" value="ECO:0007669"/>
    <property type="project" value="UniProtKB-UniRule"/>
</dbReference>
<comment type="similarity">
    <text evidence="1 8">Belongs to the universal ribosomal protein uL5 family.</text>
</comment>
<evidence type="ECO:0000256" key="9">
    <source>
        <dbReference type="SAM" id="MobiDB-lite"/>
    </source>
</evidence>
<dbReference type="PANTHER" id="PTHR11994">
    <property type="entry name" value="60S RIBOSOMAL PROTEIN L11-RELATED"/>
    <property type="match status" value="1"/>
</dbReference>
<dbReference type="InterPro" id="IPR020929">
    <property type="entry name" value="Ribosomal_uL5_CS"/>
</dbReference>
<feature type="compositionally biased region" description="Basic and acidic residues" evidence="9">
    <location>
        <begin position="28"/>
        <end position="55"/>
    </location>
</feature>
<dbReference type="InterPro" id="IPR031310">
    <property type="entry name" value="Ribosomal_uL5_N"/>
</dbReference>
<keyword evidence="4 8" id="KW-0694">RNA-binding</keyword>
<dbReference type="GO" id="GO:0005840">
    <property type="term" value="C:ribosome"/>
    <property type="evidence" value="ECO:0007669"/>
    <property type="project" value="UniProtKB-KW"/>
</dbReference>
<dbReference type="RefSeq" id="WP_154737535.1">
    <property type="nucleotide sequence ID" value="NZ_WMBQ01000001.1"/>
</dbReference>
<evidence type="ECO:0000259" key="10">
    <source>
        <dbReference type="Pfam" id="PF00281"/>
    </source>
</evidence>
<dbReference type="InterPro" id="IPR020930">
    <property type="entry name" value="Ribosomal_uL5_bac-type"/>
</dbReference>
<dbReference type="Gene3D" id="3.30.1440.10">
    <property type="match status" value="1"/>
</dbReference>
<reference evidence="12 13" key="1">
    <citation type="submission" date="2019-11" db="EMBL/GenBank/DDBJ databases">
        <title>Identification of a novel strain.</title>
        <authorList>
            <person name="Xu Q."/>
            <person name="Wang G."/>
        </authorList>
    </citation>
    <scope>NUCLEOTIDE SEQUENCE [LARGE SCALE GENOMIC DNA]</scope>
    <source>
        <strain evidence="13">xq</strain>
    </source>
</reference>
<organism evidence="12 13">
    <name type="scientific">Hyphomicrobium album</name>
    <dbReference type="NCBI Taxonomy" id="2665159"/>
    <lineage>
        <taxon>Bacteria</taxon>
        <taxon>Pseudomonadati</taxon>
        <taxon>Pseudomonadota</taxon>
        <taxon>Alphaproteobacteria</taxon>
        <taxon>Hyphomicrobiales</taxon>
        <taxon>Hyphomicrobiaceae</taxon>
        <taxon>Hyphomicrobium</taxon>
    </lineage>
</organism>
<dbReference type="NCBIfam" id="NF000585">
    <property type="entry name" value="PRK00010.1"/>
    <property type="match status" value="1"/>
</dbReference>
<dbReference type="GO" id="GO:0006412">
    <property type="term" value="P:translation"/>
    <property type="evidence" value="ECO:0007669"/>
    <property type="project" value="UniProtKB-UniRule"/>
</dbReference>
<name>A0A6I3KEF9_9HYPH</name>
<dbReference type="InterPro" id="IPR031309">
    <property type="entry name" value="Ribosomal_uL5_C"/>
</dbReference>
<evidence type="ECO:0000256" key="8">
    <source>
        <dbReference type="HAMAP-Rule" id="MF_01333"/>
    </source>
</evidence>
<proteinExistence type="inferred from homology"/>
<dbReference type="InterPro" id="IPR002132">
    <property type="entry name" value="Ribosomal_uL5"/>
</dbReference>
<keyword evidence="13" id="KW-1185">Reference proteome</keyword>
<dbReference type="Proteomes" id="UP000440694">
    <property type="component" value="Unassembled WGS sequence"/>
</dbReference>
<accession>A0A6I3KEF9</accession>
<keyword evidence="2 8" id="KW-0820">tRNA-binding</keyword>
<dbReference type="HAMAP" id="MF_01333_B">
    <property type="entry name" value="Ribosomal_uL5_B"/>
    <property type="match status" value="1"/>
</dbReference>
<feature type="domain" description="Large ribosomal subunit protein uL5 C-terminal" evidence="11">
    <location>
        <begin position="135"/>
        <end position="228"/>
    </location>
</feature>
<feature type="compositionally biased region" description="Low complexity" evidence="9">
    <location>
        <begin position="9"/>
        <end position="27"/>
    </location>
</feature>
<evidence type="ECO:0000256" key="1">
    <source>
        <dbReference type="ARBA" id="ARBA00008553"/>
    </source>
</evidence>
<dbReference type="Pfam" id="PF00281">
    <property type="entry name" value="Ribosomal_L5"/>
    <property type="match status" value="1"/>
</dbReference>
<feature type="region of interest" description="Disordered" evidence="9">
    <location>
        <begin position="1"/>
        <end position="55"/>
    </location>
</feature>
<evidence type="ECO:0000313" key="13">
    <source>
        <dbReference type="Proteomes" id="UP000440694"/>
    </source>
</evidence>
<comment type="subunit">
    <text evidence="8">Part of the 50S ribosomal subunit; part of the 5S rRNA/L5/L18/L25 subcomplex. Contacts the 5S rRNA and the P site tRNA. Forms a bridge to the 30S subunit in the 70S ribosome.</text>
</comment>
<protein>
    <recommendedName>
        <fullName evidence="7 8">Large ribosomal subunit protein uL5</fullName>
    </recommendedName>
</protein>
<sequence>MADKEKPAKAAGAPKDGAPQKAKAPKAPKGDKKAAASKEPRAPAAPRPKDYKPRMKSHYEKVVRDAMQKKFEYANNMQVPRIEKIVLNMGVGEAVNDRKKVESAAGDLALIAGQRPVQTRSRKAIATYKLREGMPIGAKVTLRGDRMYEFIDRFVTIALPRVKDFRGLNPKSFDGRGNYACGLKEHIVFPEIDYDKVDQIWGMDIIVCTSAQSDDEARELLRGFNFPFRS</sequence>
<dbReference type="GO" id="GO:0019843">
    <property type="term" value="F:rRNA binding"/>
    <property type="evidence" value="ECO:0007669"/>
    <property type="project" value="UniProtKB-UniRule"/>
</dbReference>
<evidence type="ECO:0000256" key="4">
    <source>
        <dbReference type="ARBA" id="ARBA00022884"/>
    </source>
</evidence>
<comment type="function">
    <text evidence="8">This is 1 of the proteins that bind and probably mediate the attachment of the 5S RNA into the large ribosomal subunit, where it forms part of the central protuberance. In the 70S ribosome it contacts protein S13 of the 30S subunit (bridge B1b), connecting the 2 subunits; this bridge is implicated in subunit movement. Contacts the P site tRNA; the 5S rRNA and some of its associated proteins might help stabilize positioning of ribosome-bound tRNAs.</text>
</comment>
<dbReference type="PROSITE" id="PS00358">
    <property type="entry name" value="RIBOSOMAL_L5"/>
    <property type="match status" value="1"/>
</dbReference>
<evidence type="ECO:0000259" key="11">
    <source>
        <dbReference type="Pfam" id="PF00673"/>
    </source>
</evidence>
<keyword evidence="5 8" id="KW-0689">Ribosomal protein</keyword>
<keyword evidence="3 8" id="KW-0699">rRNA-binding</keyword>
<dbReference type="InterPro" id="IPR022803">
    <property type="entry name" value="Ribosomal_uL5_dom_sf"/>
</dbReference>
<dbReference type="GO" id="GO:1990904">
    <property type="term" value="C:ribonucleoprotein complex"/>
    <property type="evidence" value="ECO:0007669"/>
    <property type="project" value="UniProtKB-KW"/>
</dbReference>
<evidence type="ECO:0000313" key="12">
    <source>
        <dbReference type="EMBL" id="MTD92948.1"/>
    </source>
</evidence>
<evidence type="ECO:0000256" key="2">
    <source>
        <dbReference type="ARBA" id="ARBA00022555"/>
    </source>
</evidence>
<dbReference type="Pfam" id="PF00673">
    <property type="entry name" value="Ribosomal_L5_C"/>
    <property type="match status" value="1"/>
</dbReference>
<evidence type="ECO:0000256" key="6">
    <source>
        <dbReference type="ARBA" id="ARBA00023274"/>
    </source>
</evidence>
<dbReference type="EMBL" id="WMBQ01000001">
    <property type="protein sequence ID" value="MTD92948.1"/>
    <property type="molecule type" value="Genomic_DNA"/>
</dbReference>
<dbReference type="SUPFAM" id="SSF55282">
    <property type="entry name" value="RL5-like"/>
    <property type="match status" value="1"/>
</dbReference>
<gene>
    <name evidence="8 12" type="primary">rplE</name>
    <name evidence="12" type="ORF">GIW81_01220</name>
</gene>
<evidence type="ECO:0000256" key="7">
    <source>
        <dbReference type="ARBA" id="ARBA00035245"/>
    </source>
</evidence>
<dbReference type="GO" id="GO:0003735">
    <property type="term" value="F:structural constituent of ribosome"/>
    <property type="evidence" value="ECO:0007669"/>
    <property type="project" value="InterPro"/>
</dbReference>
<dbReference type="FunFam" id="3.30.1440.10:FF:000001">
    <property type="entry name" value="50S ribosomal protein L5"/>
    <property type="match status" value="1"/>
</dbReference>
<evidence type="ECO:0000256" key="5">
    <source>
        <dbReference type="ARBA" id="ARBA00022980"/>
    </source>
</evidence>
<dbReference type="AlphaFoldDB" id="A0A6I3KEF9"/>
<evidence type="ECO:0000256" key="3">
    <source>
        <dbReference type="ARBA" id="ARBA00022730"/>
    </source>
</evidence>
<comment type="caution">
    <text evidence="12">The sequence shown here is derived from an EMBL/GenBank/DDBJ whole genome shotgun (WGS) entry which is preliminary data.</text>
</comment>
<feature type="domain" description="Large ribosomal subunit protein uL5 N-terminal" evidence="10">
    <location>
        <begin position="75"/>
        <end position="131"/>
    </location>
</feature>
<keyword evidence="6 8" id="KW-0687">Ribonucleoprotein</keyword>